<reference evidence="1 2" key="1">
    <citation type="journal article" date="2018" name="Cell">
        <title>The Chara Genome: Secondary Complexity and Implications for Plant Terrestrialization.</title>
        <authorList>
            <person name="Nishiyama T."/>
            <person name="Sakayama H."/>
            <person name="Vries J.D."/>
            <person name="Buschmann H."/>
            <person name="Saint-Marcoux D."/>
            <person name="Ullrich K.K."/>
            <person name="Haas F.B."/>
            <person name="Vanderstraeten L."/>
            <person name="Becker D."/>
            <person name="Lang D."/>
            <person name="Vosolsobe S."/>
            <person name="Rombauts S."/>
            <person name="Wilhelmsson P.K.I."/>
            <person name="Janitza P."/>
            <person name="Kern R."/>
            <person name="Heyl A."/>
            <person name="Rumpler F."/>
            <person name="Villalobos L.I.A.C."/>
            <person name="Clay J.M."/>
            <person name="Skokan R."/>
            <person name="Toyoda A."/>
            <person name="Suzuki Y."/>
            <person name="Kagoshima H."/>
            <person name="Schijlen E."/>
            <person name="Tajeshwar N."/>
            <person name="Catarino B."/>
            <person name="Hetherington A.J."/>
            <person name="Saltykova A."/>
            <person name="Bonnot C."/>
            <person name="Breuninger H."/>
            <person name="Symeonidi A."/>
            <person name="Radhakrishnan G.V."/>
            <person name="Van Nieuwerburgh F."/>
            <person name="Deforce D."/>
            <person name="Chang C."/>
            <person name="Karol K.G."/>
            <person name="Hedrich R."/>
            <person name="Ulvskov P."/>
            <person name="Glockner G."/>
            <person name="Delwiche C.F."/>
            <person name="Petrasek J."/>
            <person name="Van de Peer Y."/>
            <person name="Friml J."/>
            <person name="Beilby M."/>
            <person name="Dolan L."/>
            <person name="Kohara Y."/>
            <person name="Sugano S."/>
            <person name="Fujiyama A."/>
            <person name="Delaux P.-M."/>
            <person name="Quint M."/>
            <person name="TheiBen G."/>
            <person name="Hagemann M."/>
            <person name="Harholt J."/>
            <person name="Dunand C."/>
            <person name="Zachgo S."/>
            <person name="Langdale J."/>
            <person name="Maumus F."/>
            <person name="Straeten D.V.D."/>
            <person name="Gould S.B."/>
            <person name="Rensing S.A."/>
        </authorList>
    </citation>
    <scope>NUCLEOTIDE SEQUENCE [LARGE SCALE GENOMIC DNA]</scope>
    <source>
        <strain evidence="1 2">S276</strain>
    </source>
</reference>
<dbReference type="Gramene" id="GBG84436">
    <property type="protein sequence ID" value="GBG84436"/>
    <property type="gene ID" value="CBR_g38721"/>
</dbReference>
<evidence type="ECO:0000313" key="1">
    <source>
        <dbReference type="EMBL" id="GBG84436.1"/>
    </source>
</evidence>
<sequence length="422" mass="46568">MGSAGRLKRMEGRRGADSLGSRCWSSWCFWLAMIAALSFGNWAAMAAVTTTTPPPTVQNVPSSLEVGTLNVKINVSDIVIRVTVLEGEPFYVTYQINTSPAIRYGAGLTTGILSMFINQLPDGPYSLVVRAFDAKGVGSTESLVYTFFVDTQLPESQLTVVPPLLSNEVRFTFQFNSTKTSTSYGISSFYCSIDSETIFLPCGQCAIGEPRCEGSYQVPPLDDGEHIFRLRATYNFATINPRVEQTERAPKVYRFVLDTTPPKIIVSEQPPLRGKDARAVFKFSCKDMFSSSCSMFCKLDGKDLGGSGQKRWSECFGFVNMIVTPRTHAFQIYGQDPAGNKSPIWLYTWYVQMEAPMAGFGDLDNYVGVVPHDSSYPNYQQPPGKYGFITATKLVNGMNMTALDVTNSPEVSFKFICGYPAE</sequence>
<organism evidence="1 2">
    <name type="scientific">Chara braunii</name>
    <name type="common">Braun's stonewort</name>
    <dbReference type="NCBI Taxonomy" id="69332"/>
    <lineage>
        <taxon>Eukaryota</taxon>
        <taxon>Viridiplantae</taxon>
        <taxon>Streptophyta</taxon>
        <taxon>Charophyceae</taxon>
        <taxon>Charales</taxon>
        <taxon>Characeae</taxon>
        <taxon>Chara</taxon>
    </lineage>
</organism>
<gene>
    <name evidence="1" type="ORF">CBR_g38721</name>
</gene>
<dbReference type="AlphaFoldDB" id="A0A388LQ27"/>
<evidence type="ECO:0000313" key="2">
    <source>
        <dbReference type="Proteomes" id="UP000265515"/>
    </source>
</evidence>
<name>A0A388LQ27_CHABU</name>
<dbReference type="Proteomes" id="UP000265515">
    <property type="component" value="Unassembled WGS sequence"/>
</dbReference>
<dbReference type="EMBL" id="BFEA01000476">
    <property type="protein sequence ID" value="GBG84436.1"/>
    <property type="molecule type" value="Genomic_DNA"/>
</dbReference>
<proteinExistence type="predicted"/>
<accession>A0A388LQ27</accession>
<comment type="caution">
    <text evidence="1">The sequence shown here is derived from an EMBL/GenBank/DDBJ whole genome shotgun (WGS) entry which is preliminary data.</text>
</comment>
<keyword evidence="2" id="KW-1185">Reference proteome</keyword>
<protein>
    <submittedName>
        <fullName evidence="1">Uncharacterized protein</fullName>
    </submittedName>
</protein>